<protein>
    <recommendedName>
        <fullName evidence="12">Mff-like domain-containing protein</fullName>
    </recommendedName>
</protein>
<dbReference type="GO" id="GO:0005777">
    <property type="term" value="C:peroxisome"/>
    <property type="evidence" value="ECO:0007669"/>
    <property type="project" value="UniProtKB-SubCell"/>
</dbReference>
<dbReference type="GO" id="GO:0005741">
    <property type="term" value="C:mitochondrial outer membrane"/>
    <property type="evidence" value="ECO:0007669"/>
    <property type="project" value="UniProtKB-SubCell"/>
</dbReference>
<evidence type="ECO:0000256" key="9">
    <source>
        <dbReference type="ARBA" id="ARBA00023136"/>
    </source>
</evidence>
<feature type="domain" description="Mff-like" evidence="12">
    <location>
        <begin position="13"/>
        <end position="159"/>
    </location>
</feature>
<evidence type="ECO:0000256" key="4">
    <source>
        <dbReference type="ARBA" id="ARBA00022692"/>
    </source>
</evidence>
<keyword evidence="10" id="KW-0576">Peroxisome</keyword>
<dbReference type="PANTHER" id="PTHR16501:SF6">
    <property type="entry name" value="TRANSPORT AND GOLGI ORGANIZATION PROTEIN 11"/>
    <property type="match status" value="1"/>
</dbReference>
<dbReference type="Pfam" id="PF05644">
    <property type="entry name" value="Miff"/>
    <property type="match status" value="1"/>
</dbReference>
<feature type="transmembrane region" description="Helical" evidence="11">
    <location>
        <begin position="212"/>
        <end position="229"/>
    </location>
</feature>
<reference evidence="13 14" key="1">
    <citation type="submission" date="2017-07" db="EMBL/GenBank/DDBJ databases">
        <authorList>
            <person name="Talla V."/>
            <person name="Backstrom N."/>
        </authorList>
    </citation>
    <scope>NUCLEOTIDE SEQUENCE [LARGE SCALE GENOMIC DNA]</scope>
</reference>
<dbReference type="AlphaFoldDB" id="A0A5E4QAZ9"/>
<accession>A0A5E4QAZ9</accession>
<evidence type="ECO:0000256" key="3">
    <source>
        <dbReference type="ARBA" id="ARBA00009806"/>
    </source>
</evidence>
<organism evidence="13 14">
    <name type="scientific">Leptidea sinapis</name>
    <dbReference type="NCBI Taxonomy" id="189913"/>
    <lineage>
        <taxon>Eukaryota</taxon>
        <taxon>Metazoa</taxon>
        <taxon>Ecdysozoa</taxon>
        <taxon>Arthropoda</taxon>
        <taxon>Hexapoda</taxon>
        <taxon>Insecta</taxon>
        <taxon>Pterygota</taxon>
        <taxon>Neoptera</taxon>
        <taxon>Endopterygota</taxon>
        <taxon>Lepidoptera</taxon>
        <taxon>Glossata</taxon>
        <taxon>Ditrysia</taxon>
        <taxon>Papilionoidea</taxon>
        <taxon>Pieridae</taxon>
        <taxon>Dismorphiinae</taxon>
        <taxon>Leptidea</taxon>
    </lineage>
</organism>
<keyword evidence="14" id="KW-1185">Reference proteome</keyword>
<keyword evidence="9 11" id="KW-0472">Membrane</keyword>
<keyword evidence="6 11" id="KW-1133">Transmembrane helix</keyword>
<evidence type="ECO:0000256" key="10">
    <source>
        <dbReference type="ARBA" id="ARBA00023140"/>
    </source>
</evidence>
<dbReference type="InterPro" id="IPR039433">
    <property type="entry name" value="Mff-like_dom"/>
</dbReference>
<evidence type="ECO:0000256" key="6">
    <source>
        <dbReference type="ARBA" id="ARBA00022989"/>
    </source>
</evidence>
<evidence type="ECO:0000256" key="11">
    <source>
        <dbReference type="SAM" id="Phobius"/>
    </source>
</evidence>
<dbReference type="PANTHER" id="PTHR16501">
    <property type="entry name" value="TRANSPORT AND GOLGI ORGANIZATION PROTEIN 11"/>
    <property type="match status" value="1"/>
</dbReference>
<sequence length="232" mass="26226">MPATLKTMQYTSDEAYTRLISHNMTVPQRIKATGDLIDEDNTPNGVISGWDYANEKFDMKVPERILVVGQDQHIGTKAPPREIQLDNAVLPTDPGMIRVSTPPRVITLDQHYFPSADDFPHGAPHSPPRYNRVVRSTSEGIKNVSSNLENLNESTMTESRLVLRDPTPPMVHGEGLSASEELMHLRRQIAKLNRRVMSIEAEQLQRQQKEKIAYAVSIAYLLFKVIAWLNRS</sequence>
<evidence type="ECO:0000313" key="14">
    <source>
        <dbReference type="Proteomes" id="UP000324832"/>
    </source>
</evidence>
<comment type="subcellular location">
    <subcellularLocation>
        <location evidence="1">Mitochondrion outer membrane</location>
        <topology evidence="1">Single-pass type IV membrane protein</topology>
    </subcellularLocation>
    <subcellularLocation>
        <location evidence="2">Peroxisome</location>
    </subcellularLocation>
</comment>
<keyword evidence="5" id="KW-1000">Mitochondrion outer membrane</keyword>
<evidence type="ECO:0000259" key="12">
    <source>
        <dbReference type="Pfam" id="PF05644"/>
    </source>
</evidence>
<evidence type="ECO:0000256" key="5">
    <source>
        <dbReference type="ARBA" id="ARBA00022787"/>
    </source>
</evidence>
<dbReference type="InterPro" id="IPR008518">
    <property type="entry name" value="Mff/Tango-11"/>
</dbReference>
<dbReference type="EMBL" id="FZQP02002315">
    <property type="protein sequence ID" value="VVC95429.1"/>
    <property type="molecule type" value="Genomic_DNA"/>
</dbReference>
<gene>
    <name evidence="13" type="ORF">LSINAPIS_LOCUS7145</name>
</gene>
<comment type="similarity">
    <text evidence="3">Belongs to the Tango11 family.</text>
</comment>
<name>A0A5E4QAZ9_9NEOP</name>
<evidence type="ECO:0000313" key="13">
    <source>
        <dbReference type="EMBL" id="VVC95429.1"/>
    </source>
</evidence>
<dbReference type="Proteomes" id="UP000324832">
    <property type="component" value="Unassembled WGS sequence"/>
</dbReference>
<evidence type="ECO:0000256" key="1">
    <source>
        <dbReference type="ARBA" id="ARBA00004200"/>
    </source>
</evidence>
<keyword evidence="4 11" id="KW-0812">Transmembrane</keyword>
<evidence type="ECO:0000256" key="2">
    <source>
        <dbReference type="ARBA" id="ARBA00004275"/>
    </source>
</evidence>
<evidence type="ECO:0000256" key="8">
    <source>
        <dbReference type="ARBA" id="ARBA00023128"/>
    </source>
</evidence>
<keyword evidence="7" id="KW-0175">Coiled coil</keyword>
<proteinExistence type="inferred from homology"/>
<keyword evidence="8" id="KW-0496">Mitochondrion</keyword>
<evidence type="ECO:0000256" key="7">
    <source>
        <dbReference type="ARBA" id="ARBA00023054"/>
    </source>
</evidence>